<evidence type="ECO:0000313" key="1">
    <source>
        <dbReference type="EMBL" id="KAK4030266.1"/>
    </source>
</evidence>
<protein>
    <submittedName>
        <fullName evidence="1">Uncharacterized protein</fullName>
    </submittedName>
</protein>
<sequence length="88" mass="9892">MIYLQQKGKGVLEKENAQMKIPGVELITINHLLKQTPSKMEDGYLVLKLIRDLNNRLAKRSWADESKRALVERGLDKMAKALSGQASA</sequence>
<comment type="caution">
    <text evidence="1">The sequence shown here is derived from an EMBL/GenBank/DDBJ whole genome shotgun (WGS) entry which is preliminary data.</text>
</comment>
<dbReference type="Proteomes" id="UP001234178">
    <property type="component" value="Unassembled WGS sequence"/>
</dbReference>
<accession>A0ABR0AYQ8</accession>
<keyword evidence="2" id="KW-1185">Reference proteome</keyword>
<evidence type="ECO:0000313" key="2">
    <source>
        <dbReference type="Proteomes" id="UP001234178"/>
    </source>
</evidence>
<dbReference type="EMBL" id="JAOYFB010000039">
    <property type="protein sequence ID" value="KAK4030266.1"/>
    <property type="molecule type" value="Genomic_DNA"/>
</dbReference>
<proteinExistence type="predicted"/>
<reference evidence="1 2" key="1">
    <citation type="journal article" date="2023" name="Nucleic Acids Res.">
        <title>The hologenome of Daphnia magna reveals possible DNA methylation and microbiome-mediated evolution of the host genome.</title>
        <authorList>
            <person name="Chaturvedi A."/>
            <person name="Li X."/>
            <person name="Dhandapani V."/>
            <person name="Marshall H."/>
            <person name="Kissane S."/>
            <person name="Cuenca-Cambronero M."/>
            <person name="Asole G."/>
            <person name="Calvet F."/>
            <person name="Ruiz-Romero M."/>
            <person name="Marangio P."/>
            <person name="Guigo R."/>
            <person name="Rago D."/>
            <person name="Mirbahai L."/>
            <person name="Eastwood N."/>
            <person name="Colbourne J.K."/>
            <person name="Zhou J."/>
            <person name="Mallon E."/>
            <person name="Orsini L."/>
        </authorList>
    </citation>
    <scope>NUCLEOTIDE SEQUENCE [LARGE SCALE GENOMIC DNA]</scope>
    <source>
        <strain evidence="1">LRV0_1</strain>
    </source>
</reference>
<organism evidence="1 2">
    <name type="scientific">Daphnia magna</name>
    <dbReference type="NCBI Taxonomy" id="35525"/>
    <lineage>
        <taxon>Eukaryota</taxon>
        <taxon>Metazoa</taxon>
        <taxon>Ecdysozoa</taxon>
        <taxon>Arthropoda</taxon>
        <taxon>Crustacea</taxon>
        <taxon>Branchiopoda</taxon>
        <taxon>Diplostraca</taxon>
        <taxon>Cladocera</taxon>
        <taxon>Anomopoda</taxon>
        <taxon>Daphniidae</taxon>
        <taxon>Daphnia</taxon>
    </lineage>
</organism>
<name>A0ABR0AYQ8_9CRUS</name>
<gene>
    <name evidence="1" type="ORF">OUZ56_023255</name>
</gene>